<organism evidence="2 3">
    <name type="scientific">Sediminihaliea albiluteola</name>
    <dbReference type="NCBI Taxonomy" id="2758564"/>
    <lineage>
        <taxon>Bacteria</taxon>
        <taxon>Pseudomonadati</taxon>
        <taxon>Pseudomonadota</taxon>
        <taxon>Gammaproteobacteria</taxon>
        <taxon>Cellvibrionales</taxon>
        <taxon>Halieaceae</taxon>
        <taxon>Sediminihaliea</taxon>
    </lineage>
</organism>
<name>A0A7W2TTQ5_9GAMM</name>
<protein>
    <submittedName>
        <fullName evidence="2">Nuclear transport factor 2 family protein</fullName>
    </submittedName>
</protein>
<dbReference type="InterPro" id="IPR037401">
    <property type="entry name" value="SnoaL-like"/>
</dbReference>
<dbReference type="EMBL" id="JACFXU010000013">
    <property type="protein sequence ID" value="MBA6411819.1"/>
    <property type="molecule type" value="Genomic_DNA"/>
</dbReference>
<dbReference type="Proteomes" id="UP000539350">
    <property type="component" value="Unassembled WGS sequence"/>
</dbReference>
<keyword evidence="3" id="KW-1185">Reference proteome</keyword>
<sequence length="50" mass="6033">MPDNRQDERYEIEQLLFRYAWMTDERKWELMDELFVPEGTIDYVSSGGTA</sequence>
<accession>A0A7W2TTQ5</accession>
<reference evidence="2 3" key="1">
    <citation type="submission" date="2020-07" db="EMBL/GenBank/DDBJ databases">
        <title>Halieaceae bacterium, F7430, whole genome shotgun sequencing project.</title>
        <authorList>
            <person name="Jiang S."/>
            <person name="Liu Z.W."/>
            <person name="Du Z.J."/>
        </authorList>
    </citation>
    <scope>NUCLEOTIDE SEQUENCE [LARGE SCALE GENOMIC DNA]</scope>
    <source>
        <strain evidence="2 3">F7430</strain>
    </source>
</reference>
<dbReference type="RefSeq" id="WP_182168674.1">
    <property type="nucleotide sequence ID" value="NZ_JACFXU010000013.1"/>
</dbReference>
<comment type="caution">
    <text evidence="2">The sequence shown here is derived from an EMBL/GenBank/DDBJ whole genome shotgun (WGS) entry which is preliminary data.</text>
</comment>
<evidence type="ECO:0000313" key="2">
    <source>
        <dbReference type="EMBL" id="MBA6411819.1"/>
    </source>
</evidence>
<gene>
    <name evidence="2" type="ORF">H2508_01685</name>
</gene>
<dbReference type="InterPro" id="IPR032710">
    <property type="entry name" value="NTF2-like_dom_sf"/>
</dbReference>
<dbReference type="AlphaFoldDB" id="A0A7W2TTQ5"/>
<dbReference type="Gene3D" id="3.10.450.50">
    <property type="match status" value="1"/>
</dbReference>
<evidence type="ECO:0000313" key="3">
    <source>
        <dbReference type="Proteomes" id="UP000539350"/>
    </source>
</evidence>
<evidence type="ECO:0000259" key="1">
    <source>
        <dbReference type="Pfam" id="PF13577"/>
    </source>
</evidence>
<feature type="domain" description="SnoaL-like" evidence="1">
    <location>
        <begin position="7"/>
        <end position="48"/>
    </location>
</feature>
<dbReference type="Pfam" id="PF13577">
    <property type="entry name" value="SnoaL_4"/>
    <property type="match status" value="1"/>
</dbReference>
<dbReference type="SUPFAM" id="SSF54427">
    <property type="entry name" value="NTF2-like"/>
    <property type="match status" value="1"/>
</dbReference>
<proteinExistence type="predicted"/>